<dbReference type="EMBL" id="QSCR01000012">
    <property type="protein sequence ID" value="RGY18255.1"/>
    <property type="molecule type" value="Genomic_DNA"/>
</dbReference>
<comment type="similarity">
    <text evidence="1">Belongs to the protein-tyrosine phosphatase family.</text>
</comment>
<evidence type="ECO:0000256" key="1">
    <source>
        <dbReference type="ARBA" id="ARBA00009580"/>
    </source>
</evidence>
<dbReference type="InterPro" id="IPR029021">
    <property type="entry name" value="Prot-tyrosine_phosphatase-like"/>
</dbReference>
<sequence length="366" mass="41121">MKRKKIMKEYLLRMSKWCFVSAMLIGVVACSDDDSIDTSLYSGTDISSYATIKADKESKKTNIEILKEGEWKVYGGENSNSILFDEPLLQGNTKGTTELNTGKYQLYCLEWAGGARTALGLRQLPMVGQSNFRDLGGYKTKDGRRVKWGLVFRSGKCNSLTEDDLAYLATIPLKTVIDFRSSSEQEAEPDKVPTTTVNCINYPIEPGNLSSIDVSDVIRRGDVEGAKQYLVDGNREFVISFQAEYKSFFETLMETDKTPLMFHCTAGKDRAGFAAALFLAALGVERETIIEDYMLTNELTGVTMEAMKALYGDNKMAECMYYISSVQKEYIEMALTTIDENYGGMDKFLVQQLGVDVEKLRKLYLY</sequence>
<evidence type="ECO:0000313" key="2">
    <source>
        <dbReference type="EMBL" id="RGY18255.1"/>
    </source>
</evidence>
<organism evidence="2 3">
    <name type="scientific">Butyricimonas virosa</name>
    <dbReference type="NCBI Taxonomy" id="544645"/>
    <lineage>
        <taxon>Bacteria</taxon>
        <taxon>Pseudomonadati</taxon>
        <taxon>Bacteroidota</taxon>
        <taxon>Bacteroidia</taxon>
        <taxon>Bacteroidales</taxon>
        <taxon>Odoribacteraceae</taxon>
        <taxon>Butyricimonas</taxon>
    </lineage>
</organism>
<dbReference type="AlphaFoldDB" id="A0A413INR2"/>
<dbReference type="PANTHER" id="PTHR31126">
    <property type="entry name" value="TYROSINE-PROTEIN PHOSPHATASE"/>
    <property type="match status" value="1"/>
</dbReference>
<reference evidence="2 3" key="1">
    <citation type="submission" date="2018-08" db="EMBL/GenBank/DDBJ databases">
        <title>A genome reference for cultivated species of the human gut microbiota.</title>
        <authorList>
            <person name="Zou Y."/>
            <person name="Xue W."/>
            <person name="Luo G."/>
        </authorList>
    </citation>
    <scope>NUCLEOTIDE SEQUENCE [LARGE SCALE GENOMIC DNA]</scope>
    <source>
        <strain evidence="2 3">OF02-7</strain>
    </source>
</reference>
<name>A0A413INR2_9BACT</name>
<proteinExistence type="inferred from homology"/>
<evidence type="ECO:0000313" key="3">
    <source>
        <dbReference type="Proteomes" id="UP000286063"/>
    </source>
</evidence>
<dbReference type="InterPro" id="IPR026893">
    <property type="entry name" value="Tyr/Ser_Pase_IphP-type"/>
</dbReference>
<accession>A0A413INR2</accession>
<dbReference type="OrthoDB" id="1188001at2"/>
<dbReference type="PANTHER" id="PTHR31126:SF1">
    <property type="entry name" value="TYROSINE SPECIFIC PROTEIN PHOSPHATASES DOMAIN-CONTAINING PROTEIN"/>
    <property type="match status" value="1"/>
</dbReference>
<dbReference type="Pfam" id="PF13350">
    <property type="entry name" value="Y_phosphatase3"/>
    <property type="match status" value="1"/>
</dbReference>
<gene>
    <name evidence="2" type="ORF">DXA50_08700</name>
</gene>
<dbReference type="Proteomes" id="UP000286063">
    <property type="component" value="Unassembled WGS sequence"/>
</dbReference>
<comment type="caution">
    <text evidence="2">The sequence shown here is derived from an EMBL/GenBank/DDBJ whole genome shotgun (WGS) entry which is preliminary data.</text>
</comment>
<dbReference type="GO" id="GO:0004721">
    <property type="term" value="F:phosphoprotein phosphatase activity"/>
    <property type="evidence" value="ECO:0007669"/>
    <property type="project" value="InterPro"/>
</dbReference>
<dbReference type="SUPFAM" id="SSF52799">
    <property type="entry name" value="(Phosphotyrosine protein) phosphatases II"/>
    <property type="match status" value="1"/>
</dbReference>
<protein>
    <submittedName>
        <fullName evidence="2">Protein-tyrosine-phosphatase</fullName>
    </submittedName>
</protein>
<dbReference type="Gene3D" id="3.90.190.10">
    <property type="entry name" value="Protein tyrosine phosphatase superfamily"/>
    <property type="match status" value="1"/>
</dbReference>
<dbReference type="PROSITE" id="PS51257">
    <property type="entry name" value="PROKAR_LIPOPROTEIN"/>
    <property type="match status" value="1"/>
</dbReference>